<feature type="compositionally biased region" description="Polar residues" evidence="1">
    <location>
        <begin position="511"/>
        <end position="535"/>
    </location>
</feature>
<organism evidence="4 5">
    <name type="scientific">Rhizoctonia solani</name>
    <dbReference type="NCBI Taxonomy" id="456999"/>
    <lineage>
        <taxon>Eukaryota</taxon>
        <taxon>Fungi</taxon>
        <taxon>Dikarya</taxon>
        <taxon>Basidiomycota</taxon>
        <taxon>Agaricomycotina</taxon>
        <taxon>Agaricomycetes</taxon>
        <taxon>Cantharellales</taxon>
        <taxon>Ceratobasidiaceae</taxon>
        <taxon>Rhizoctonia</taxon>
    </lineage>
</organism>
<sequence length="690" mass="77846">MARTKAHILKCAALIALLPEILARRINTTIYDTDIAHITYTPKEDFCVRWGDTWWNWNTCVVWAKPWRSEVYRSEGKYFTLHRSLDHQLASITIEFEGSAIWLYGPPRSQLSAIPGDYKICLRENHRMVFEPLCYRVNVAAAYSAAGYDSPVVIFAKGGLQHQKHQVIIAVGDPDDETRSYQGIQFSHAVYTIERPTPWPVEEDRWRFREVVIHDTHPLITYSPVGAVARYPCTRNCWESLASGWSAKTYTDEDGYVVSWHELKSRDEWNRGNWGLDVTITGARLQAGAVALYGIPKAHITDVDYLSYVCVRINSGPCEIVDVKHAYLNTEHHHESVLMWRNDALDPYRRTHISIRLVKIQSSSMSIFPFKAIRSYEAQEYSSPDPPVGRLEDITVPHDHEAIAYHPGRRCVKWFLWWCTGWFDPWSWREAGPSDNVLTYRSTISSYRETEDPSIELNFQGSAVYVYGAPRSLIKDPFASQHVCINNECHIVDPTQAYLNAPRGPIESTEVRQNGDSNDFSARNGSVTSNVTTLSPTHPELDPVLIWSMTGLDDQKQHTLRLALASLPSDGNAEMSIAKVVYTKVSYETGQTRPDTPIPQPDTTYEGPLYPPHATKWVSRGPLPRLPSPQPIRQPHLPTPSPDSSSPWIALLVVVILCLAILIGLPVVLAALPILLVAGVFVALARAIFG</sequence>
<protein>
    <submittedName>
        <fullName evidence="4">Uncharacterized protein</fullName>
    </submittedName>
</protein>
<dbReference type="Proteomes" id="UP000663861">
    <property type="component" value="Unassembled WGS sequence"/>
</dbReference>
<comment type="caution">
    <text evidence="4">The sequence shown here is derived from an EMBL/GenBank/DDBJ whole genome shotgun (WGS) entry which is preliminary data.</text>
</comment>
<name>A0A8H2WYD9_9AGAM</name>
<proteinExistence type="predicted"/>
<feature type="transmembrane region" description="Helical" evidence="2">
    <location>
        <begin position="648"/>
        <end position="665"/>
    </location>
</feature>
<feature type="chain" id="PRO_5034338912" evidence="3">
    <location>
        <begin position="24"/>
        <end position="690"/>
    </location>
</feature>
<feature type="signal peptide" evidence="3">
    <location>
        <begin position="1"/>
        <end position="23"/>
    </location>
</feature>
<keyword evidence="2" id="KW-1133">Transmembrane helix</keyword>
<keyword evidence="2" id="KW-0472">Membrane</keyword>
<dbReference type="AlphaFoldDB" id="A0A8H2WYD9"/>
<keyword evidence="3" id="KW-0732">Signal</keyword>
<evidence type="ECO:0000256" key="1">
    <source>
        <dbReference type="SAM" id="MobiDB-lite"/>
    </source>
</evidence>
<evidence type="ECO:0000313" key="4">
    <source>
        <dbReference type="EMBL" id="CAE6413039.1"/>
    </source>
</evidence>
<evidence type="ECO:0000256" key="2">
    <source>
        <dbReference type="SAM" id="Phobius"/>
    </source>
</evidence>
<dbReference type="EMBL" id="CAJMWY010000058">
    <property type="protein sequence ID" value="CAE6413039.1"/>
    <property type="molecule type" value="Genomic_DNA"/>
</dbReference>
<gene>
    <name evidence="4" type="ORF">RDB_LOCUS3627</name>
</gene>
<reference evidence="4" key="1">
    <citation type="submission" date="2021-01" db="EMBL/GenBank/DDBJ databases">
        <authorList>
            <person name="Kaushik A."/>
        </authorList>
    </citation>
    <scope>NUCLEOTIDE SEQUENCE</scope>
    <source>
        <strain evidence="4">AG4-RS23</strain>
    </source>
</reference>
<feature type="transmembrane region" description="Helical" evidence="2">
    <location>
        <begin position="672"/>
        <end position="689"/>
    </location>
</feature>
<feature type="compositionally biased region" description="Pro residues" evidence="1">
    <location>
        <begin position="624"/>
        <end position="641"/>
    </location>
</feature>
<feature type="region of interest" description="Disordered" evidence="1">
    <location>
        <begin position="510"/>
        <end position="535"/>
    </location>
</feature>
<accession>A0A8H2WYD9</accession>
<evidence type="ECO:0000256" key="3">
    <source>
        <dbReference type="SAM" id="SignalP"/>
    </source>
</evidence>
<evidence type="ECO:0000313" key="5">
    <source>
        <dbReference type="Proteomes" id="UP000663861"/>
    </source>
</evidence>
<feature type="region of interest" description="Disordered" evidence="1">
    <location>
        <begin position="620"/>
        <end position="642"/>
    </location>
</feature>
<keyword evidence="2" id="KW-0812">Transmembrane</keyword>